<keyword evidence="1" id="KW-0808">Transferase</keyword>
<feature type="region of interest" description="Disordered" evidence="7">
    <location>
        <begin position="299"/>
        <end position="491"/>
    </location>
</feature>
<keyword evidence="4" id="KW-0833">Ubl conjugation pathway</keyword>
<dbReference type="GO" id="GO:0016567">
    <property type="term" value="P:protein ubiquitination"/>
    <property type="evidence" value="ECO:0007669"/>
    <property type="project" value="TreeGrafter"/>
</dbReference>
<dbReference type="InterPro" id="IPR000253">
    <property type="entry name" value="FHA_dom"/>
</dbReference>
<evidence type="ECO:0000256" key="7">
    <source>
        <dbReference type="SAM" id="MobiDB-lite"/>
    </source>
</evidence>
<dbReference type="InterPro" id="IPR001841">
    <property type="entry name" value="Znf_RING"/>
</dbReference>
<feature type="compositionally biased region" description="Low complexity" evidence="7">
    <location>
        <begin position="467"/>
        <end position="478"/>
    </location>
</feature>
<keyword evidence="5" id="KW-0862">Zinc</keyword>
<dbReference type="SUPFAM" id="SSF57850">
    <property type="entry name" value="RING/U-box"/>
    <property type="match status" value="1"/>
</dbReference>
<dbReference type="SMART" id="SM00184">
    <property type="entry name" value="RING"/>
    <property type="match status" value="1"/>
</dbReference>
<evidence type="ECO:0000313" key="11">
    <source>
        <dbReference type="Proteomes" id="UP000886523"/>
    </source>
</evidence>
<keyword evidence="2" id="KW-0479">Metal-binding</keyword>
<dbReference type="PROSITE" id="PS50089">
    <property type="entry name" value="ZF_RING_2"/>
    <property type="match status" value="1"/>
</dbReference>
<feature type="region of interest" description="Disordered" evidence="7">
    <location>
        <begin position="1"/>
        <end position="40"/>
    </location>
</feature>
<dbReference type="GO" id="GO:0000151">
    <property type="term" value="C:ubiquitin ligase complex"/>
    <property type="evidence" value="ECO:0007669"/>
    <property type="project" value="TreeGrafter"/>
</dbReference>
<feature type="compositionally biased region" description="Low complexity" evidence="7">
    <location>
        <begin position="416"/>
        <end position="432"/>
    </location>
</feature>
<dbReference type="GO" id="GO:0005829">
    <property type="term" value="C:cytosol"/>
    <property type="evidence" value="ECO:0007669"/>
    <property type="project" value="TreeGrafter"/>
</dbReference>
<evidence type="ECO:0000259" key="9">
    <source>
        <dbReference type="PROSITE" id="PS50089"/>
    </source>
</evidence>
<gene>
    <name evidence="10" type="ORF">BS47DRAFT_1350648</name>
</gene>
<dbReference type="SMART" id="SM00240">
    <property type="entry name" value="FHA"/>
    <property type="match status" value="1"/>
</dbReference>
<dbReference type="FunFam" id="2.60.200.20:FF:000044">
    <property type="entry name" value="Chromosome 8, whole genome shotgun sequence"/>
    <property type="match status" value="1"/>
</dbReference>
<feature type="domain" description="RING-type" evidence="9">
    <location>
        <begin position="233"/>
        <end position="277"/>
    </location>
</feature>
<name>A0A9P6AMV5_9AGAM</name>
<sequence>MLRRSGRRDATPVPNLSPPAPPQPDAHPPSPLSSSELPPPQAHRIRLVPHLESTRSLPFEPIIRDAIENGPILRVGRFTDRQTAVASAPNAPNALKIAFRSKVVSRGHAEIWVETGGKFFLKDTKSSSGTFLNHVRLANANMESRPFPLKDGDVIQLGIDYQGGQQEIYRCVKIKVEIGREWQAAANAFNTNALLRLNSLGVTNVAPSTIIADPKAAASAALLLHGPVPTSDCCICLFPVTVCQALFIAPCSHAFHYKCMRPMLVAHHPGFSCPLCRTFADLESDVEVELPAQYQVPPAASASIDRSLPSTREEAPDGGVELAQDEPPGPSRSMTDSQVFGDEEVEAMVTSENERTGIMEVDDDDDDDAEEEEEGHENDDDDYDEAEVSAHVETGFASMASPAVPVPQSLTNGDASARPTASSQGSSSATNSDHSVSQNPIVVDLESGDDGEQEDGTDMEIEGGVEGTSSRTGTGTRGHALSGKRKRRAHG</sequence>
<feature type="compositionally biased region" description="Acidic residues" evidence="7">
    <location>
        <begin position="360"/>
        <end position="387"/>
    </location>
</feature>
<organism evidence="10 11">
    <name type="scientific">Hydnum rufescens UP504</name>
    <dbReference type="NCBI Taxonomy" id="1448309"/>
    <lineage>
        <taxon>Eukaryota</taxon>
        <taxon>Fungi</taxon>
        <taxon>Dikarya</taxon>
        <taxon>Basidiomycota</taxon>
        <taxon>Agaricomycotina</taxon>
        <taxon>Agaricomycetes</taxon>
        <taxon>Cantharellales</taxon>
        <taxon>Hydnaceae</taxon>
        <taxon>Hydnum</taxon>
    </lineage>
</organism>
<dbReference type="Gene3D" id="3.30.40.10">
    <property type="entry name" value="Zinc/RING finger domain, C3HC4 (zinc finger)"/>
    <property type="match status" value="1"/>
</dbReference>
<evidence type="ECO:0000256" key="5">
    <source>
        <dbReference type="ARBA" id="ARBA00022833"/>
    </source>
</evidence>
<dbReference type="InterPro" id="IPR013083">
    <property type="entry name" value="Znf_RING/FYVE/PHD"/>
</dbReference>
<protein>
    <recommendedName>
        <fullName evidence="12">SMAD/FHA domain-containing protein</fullName>
    </recommendedName>
</protein>
<comment type="caution">
    <text evidence="10">The sequence shown here is derived from an EMBL/GenBank/DDBJ whole genome shotgun (WGS) entry which is preliminary data.</text>
</comment>
<dbReference type="PANTHER" id="PTHR15067">
    <property type="entry name" value="E3 UBIQUITIN-PROTEIN LIGASE RNF8"/>
    <property type="match status" value="1"/>
</dbReference>
<evidence type="ECO:0000313" key="10">
    <source>
        <dbReference type="EMBL" id="KAF9508200.1"/>
    </source>
</evidence>
<dbReference type="GO" id="GO:0032153">
    <property type="term" value="C:cell division site"/>
    <property type="evidence" value="ECO:0007669"/>
    <property type="project" value="TreeGrafter"/>
</dbReference>
<evidence type="ECO:0000256" key="4">
    <source>
        <dbReference type="ARBA" id="ARBA00022786"/>
    </source>
</evidence>
<feature type="compositionally biased region" description="Acidic residues" evidence="7">
    <location>
        <begin position="446"/>
        <end position="463"/>
    </location>
</feature>
<dbReference type="EMBL" id="MU129063">
    <property type="protein sequence ID" value="KAF9508200.1"/>
    <property type="molecule type" value="Genomic_DNA"/>
</dbReference>
<feature type="compositionally biased region" description="Pro residues" evidence="7">
    <location>
        <begin position="15"/>
        <end position="40"/>
    </location>
</feature>
<dbReference type="GO" id="GO:0008270">
    <property type="term" value="F:zinc ion binding"/>
    <property type="evidence" value="ECO:0007669"/>
    <property type="project" value="UniProtKB-KW"/>
</dbReference>
<reference evidence="10" key="1">
    <citation type="journal article" date="2020" name="Nat. Commun.">
        <title>Large-scale genome sequencing of mycorrhizal fungi provides insights into the early evolution of symbiotic traits.</title>
        <authorList>
            <person name="Miyauchi S."/>
            <person name="Kiss E."/>
            <person name="Kuo A."/>
            <person name="Drula E."/>
            <person name="Kohler A."/>
            <person name="Sanchez-Garcia M."/>
            <person name="Morin E."/>
            <person name="Andreopoulos B."/>
            <person name="Barry K.W."/>
            <person name="Bonito G."/>
            <person name="Buee M."/>
            <person name="Carver A."/>
            <person name="Chen C."/>
            <person name="Cichocki N."/>
            <person name="Clum A."/>
            <person name="Culley D."/>
            <person name="Crous P.W."/>
            <person name="Fauchery L."/>
            <person name="Girlanda M."/>
            <person name="Hayes R.D."/>
            <person name="Keri Z."/>
            <person name="LaButti K."/>
            <person name="Lipzen A."/>
            <person name="Lombard V."/>
            <person name="Magnuson J."/>
            <person name="Maillard F."/>
            <person name="Murat C."/>
            <person name="Nolan M."/>
            <person name="Ohm R.A."/>
            <person name="Pangilinan J."/>
            <person name="Pereira M.F."/>
            <person name="Perotto S."/>
            <person name="Peter M."/>
            <person name="Pfister S."/>
            <person name="Riley R."/>
            <person name="Sitrit Y."/>
            <person name="Stielow J.B."/>
            <person name="Szollosi G."/>
            <person name="Zifcakova L."/>
            <person name="Stursova M."/>
            <person name="Spatafora J.W."/>
            <person name="Tedersoo L."/>
            <person name="Vaario L.M."/>
            <person name="Yamada A."/>
            <person name="Yan M."/>
            <person name="Wang P."/>
            <person name="Xu J."/>
            <person name="Bruns T."/>
            <person name="Baldrian P."/>
            <person name="Vilgalys R."/>
            <person name="Dunand C."/>
            <person name="Henrissat B."/>
            <person name="Grigoriev I.V."/>
            <person name="Hibbett D."/>
            <person name="Nagy L.G."/>
            <person name="Martin F.M."/>
        </authorList>
    </citation>
    <scope>NUCLEOTIDE SEQUENCE</scope>
    <source>
        <strain evidence="10">UP504</strain>
    </source>
</reference>
<dbReference type="Pfam" id="PF00498">
    <property type="entry name" value="FHA"/>
    <property type="match status" value="1"/>
</dbReference>
<dbReference type="Gene3D" id="2.60.200.20">
    <property type="match status" value="1"/>
</dbReference>
<evidence type="ECO:0000259" key="8">
    <source>
        <dbReference type="PROSITE" id="PS50006"/>
    </source>
</evidence>
<keyword evidence="3 6" id="KW-0863">Zinc-finger</keyword>
<dbReference type="SUPFAM" id="SSF49879">
    <property type="entry name" value="SMAD/FHA domain"/>
    <property type="match status" value="1"/>
</dbReference>
<dbReference type="AlphaFoldDB" id="A0A9P6AMV5"/>
<evidence type="ECO:0000256" key="2">
    <source>
        <dbReference type="ARBA" id="ARBA00022723"/>
    </source>
</evidence>
<dbReference type="GO" id="GO:0006511">
    <property type="term" value="P:ubiquitin-dependent protein catabolic process"/>
    <property type="evidence" value="ECO:0007669"/>
    <property type="project" value="TreeGrafter"/>
</dbReference>
<evidence type="ECO:0000256" key="3">
    <source>
        <dbReference type="ARBA" id="ARBA00022771"/>
    </source>
</evidence>
<keyword evidence="11" id="KW-1185">Reference proteome</keyword>
<dbReference type="PROSITE" id="PS50006">
    <property type="entry name" value="FHA_DOMAIN"/>
    <property type="match status" value="1"/>
</dbReference>
<dbReference type="GO" id="GO:0061630">
    <property type="term" value="F:ubiquitin protein ligase activity"/>
    <property type="evidence" value="ECO:0007669"/>
    <property type="project" value="TreeGrafter"/>
</dbReference>
<evidence type="ECO:0000256" key="6">
    <source>
        <dbReference type="PROSITE-ProRule" id="PRU00175"/>
    </source>
</evidence>
<dbReference type="PANTHER" id="PTHR15067:SF7">
    <property type="entry name" value="E3 UBIQUITIN-PROTEIN LIGASE DMA1-RELATED"/>
    <property type="match status" value="1"/>
</dbReference>
<dbReference type="Proteomes" id="UP000886523">
    <property type="component" value="Unassembled WGS sequence"/>
</dbReference>
<dbReference type="OrthoDB" id="687730at2759"/>
<feature type="domain" description="FHA" evidence="8">
    <location>
        <begin position="73"/>
        <end position="137"/>
    </location>
</feature>
<accession>A0A9P6AMV5</accession>
<feature type="compositionally biased region" description="Basic residues" evidence="7">
    <location>
        <begin position="482"/>
        <end position="491"/>
    </location>
</feature>
<dbReference type="Pfam" id="PF17123">
    <property type="entry name" value="zf-RING_11"/>
    <property type="match status" value="1"/>
</dbReference>
<evidence type="ECO:0008006" key="12">
    <source>
        <dbReference type="Google" id="ProtNLM"/>
    </source>
</evidence>
<proteinExistence type="predicted"/>
<evidence type="ECO:0000256" key="1">
    <source>
        <dbReference type="ARBA" id="ARBA00022679"/>
    </source>
</evidence>
<dbReference type="InterPro" id="IPR008984">
    <property type="entry name" value="SMAD_FHA_dom_sf"/>
</dbReference>